<reference evidence="22 23" key="1">
    <citation type="submission" date="2023-03" db="EMBL/GenBank/DDBJ databases">
        <title>Mating type loci evolution in Malassezia.</title>
        <authorList>
            <person name="Coelho M.A."/>
        </authorList>
    </citation>
    <scope>NUCLEOTIDE SEQUENCE [LARGE SCALE GENOMIC DNA]</scope>
    <source>
        <strain evidence="22 23">CBS 13387</strain>
    </source>
</reference>
<dbReference type="GO" id="GO:0034038">
    <property type="term" value="F:deoxyhypusine synthase activity"/>
    <property type="evidence" value="ECO:0007669"/>
    <property type="project" value="UniProtKB-EC"/>
</dbReference>
<dbReference type="GO" id="GO:0045116">
    <property type="term" value="P:protein neddylation"/>
    <property type="evidence" value="ECO:0007669"/>
    <property type="project" value="InterPro"/>
</dbReference>
<dbReference type="Gene3D" id="3.40.910.10">
    <property type="entry name" value="Deoxyhypusine synthase"/>
    <property type="match status" value="1"/>
</dbReference>
<evidence type="ECO:0000256" key="20">
    <source>
        <dbReference type="PROSITE-ProRule" id="PRU10132"/>
    </source>
</evidence>
<dbReference type="Proteomes" id="UP001217582">
    <property type="component" value="Chromosome 2"/>
</dbReference>
<dbReference type="InterPro" id="IPR035985">
    <property type="entry name" value="Ubiquitin-activating_enz"/>
</dbReference>
<keyword evidence="12 22" id="KW-0808">Transferase</keyword>
<feature type="active site" description="Glycyl thioester intermediate" evidence="20">
    <location>
        <position position="133"/>
    </location>
</feature>
<dbReference type="InterPro" id="IPR002773">
    <property type="entry name" value="Deoxyhypusine_synthase"/>
</dbReference>
<dbReference type="FunFam" id="3.40.910.10:FF:000001">
    <property type="entry name" value="Probable deoxyhypusine synthase"/>
    <property type="match status" value="1"/>
</dbReference>
<evidence type="ECO:0000256" key="18">
    <source>
        <dbReference type="ARBA" id="ARBA00023624"/>
    </source>
</evidence>
<dbReference type="SUPFAM" id="SSF69572">
    <property type="entry name" value="Activating enzymes of the ubiquitin-like proteins"/>
    <property type="match status" value="1"/>
</dbReference>
<gene>
    <name evidence="22" type="primary">DYS1</name>
    <name evidence="22" type="ORF">MARU1_001002</name>
</gene>
<evidence type="ECO:0000256" key="10">
    <source>
        <dbReference type="ARBA" id="ARBA00015203"/>
    </source>
</evidence>
<evidence type="ECO:0000256" key="4">
    <source>
        <dbReference type="ARBA" id="ARBA00004173"/>
    </source>
</evidence>
<evidence type="ECO:0000256" key="2">
    <source>
        <dbReference type="ARBA" id="ARBA00001911"/>
    </source>
</evidence>
<keyword evidence="11" id="KW-0436">Ligase</keyword>
<dbReference type="GO" id="GO:0005739">
    <property type="term" value="C:mitochondrion"/>
    <property type="evidence" value="ECO:0007669"/>
    <property type="project" value="UniProtKB-SubCell"/>
</dbReference>
<name>A0AAJ5Z4I0_9BASI</name>
<keyword evidence="14" id="KW-0833">Ubl conjugation pathway</keyword>
<dbReference type="InterPro" id="IPR000594">
    <property type="entry name" value="ThiF_NAD_FAD-bd"/>
</dbReference>
<evidence type="ECO:0000256" key="3">
    <source>
        <dbReference type="ARBA" id="ARBA00002823"/>
    </source>
</evidence>
<dbReference type="Pfam" id="PF01916">
    <property type="entry name" value="DS"/>
    <property type="match status" value="1"/>
</dbReference>
<dbReference type="InterPro" id="IPR036982">
    <property type="entry name" value="Deoxyhypusine_synthase_sf"/>
</dbReference>
<organism evidence="22 23">
    <name type="scientific">Malassezia arunalokei</name>
    <dbReference type="NCBI Taxonomy" id="1514897"/>
    <lineage>
        <taxon>Eukaryota</taxon>
        <taxon>Fungi</taxon>
        <taxon>Dikarya</taxon>
        <taxon>Basidiomycota</taxon>
        <taxon>Ustilaginomycotina</taxon>
        <taxon>Malasseziomycetes</taxon>
        <taxon>Malasseziales</taxon>
        <taxon>Malasseziaceae</taxon>
        <taxon>Malassezia</taxon>
    </lineage>
</organism>
<evidence type="ECO:0000256" key="6">
    <source>
        <dbReference type="ARBA" id="ARBA00005041"/>
    </source>
</evidence>
<proteinExistence type="inferred from homology"/>
<comment type="similarity">
    <text evidence="8">Belongs to the deoxyhypusine synthase family.</text>
</comment>
<comment type="similarity">
    <text evidence="7">Belongs to the ubiquitin-activating E1 family. UBA3 subfamily.</text>
</comment>
<keyword evidence="15" id="KW-0067">ATP-binding</keyword>
<dbReference type="Pfam" id="PF00899">
    <property type="entry name" value="ThiF"/>
    <property type="match status" value="1"/>
</dbReference>
<evidence type="ECO:0000313" key="23">
    <source>
        <dbReference type="Proteomes" id="UP001217582"/>
    </source>
</evidence>
<comment type="pathway">
    <text evidence="5">Protein modification; protein neddylation.</text>
</comment>
<dbReference type="PANTHER" id="PTHR11703:SF0">
    <property type="entry name" value="DEOXYHYPUSINE SYNTHASE"/>
    <property type="match status" value="1"/>
</dbReference>
<comment type="catalytic activity">
    <reaction evidence="1">
        <text>[eIF5A protein]-L-lysine + spermidine = [eIF5A protein]-deoxyhypusine + propane-1,3-diamine</text>
        <dbReference type="Rhea" id="RHEA:33299"/>
        <dbReference type="Rhea" id="RHEA-COMP:10143"/>
        <dbReference type="Rhea" id="RHEA-COMP:10144"/>
        <dbReference type="ChEBI" id="CHEBI:29969"/>
        <dbReference type="ChEBI" id="CHEBI:57484"/>
        <dbReference type="ChEBI" id="CHEBI:57834"/>
        <dbReference type="ChEBI" id="CHEBI:82657"/>
        <dbReference type="EC" id="2.5.1.46"/>
    </reaction>
</comment>
<dbReference type="InterPro" id="IPR033127">
    <property type="entry name" value="UBQ-activ_enz_E1_Cys_AS"/>
</dbReference>
<evidence type="ECO:0000256" key="5">
    <source>
        <dbReference type="ARBA" id="ARBA00005032"/>
    </source>
</evidence>
<evidence type="ECO:0000256" key="17">
    <source>
        <dbReference type="ARBA" id="ARBA00023256"/>
    </source>
</evidence>
<sequence length="687" mass="75884">MDTIDVSNLNRQFLFRDKDVGQPKATTAAAFVQSRVPGVKITSHVCRIQEKDDAFYMQFHMVICGLDSVEARRWMNATLIRLVDDQNPASLKPLIDGGSEGLKGQARVILPTITSCYECSLDMLPKRTTFPICTIANTPRLPEHCIEWASVLEWPRVHPGKKLDKDDPEHVQWVLDTALARAKKFQITGITWSLTQGVIKNIIPAIASTNAIISAACTQEAFKIATSTAPYLNNYMMYAGNEGVYTFTFEYEKRADCPVCGGESRSIHIRPDDSLAHLVAMLHDLPDIQCKRPTISGRSGPFFDMSGHAAASAEAQSAVFMRSEPVPEHTKQATGPHFDHLNPNDLGALMDSMATIGFQGTSVSDAVRIIERMRTWRLSDDPSYDSTGDDCANLPADDPAHPSNVRCTILLGYTSNLISSGLREVIHFLVKHKYVSGIVTTAGGVEEDFIKCLGPTYLGSFNLDGATLRKRGLNRIGNLIVPNDNYCKFEDWVMPILDQMRAEQDTAPPEANGERFAWTPSRVIERLGHEINDERSVYYWAAKNNIPVFCPALTDGSLGDMIYFHSYKNPGLTIDIVRDIRRLNDISVKAKKAGIIILGGGVCKHQIANAMLFRNGADFGVYINTGQEFDGSDSGARPDEAVSWGKLKSKENGGDTVKVYCDATIVFPFIVAQTFGRAHWAQKPLVS</sequence>
<dbReference type="EC" id="2.5.1.46" evidence="9"/>
<comment type="catalytic activity">
    <reaction evidence="19">
        <text>ATP + [NEDD8 protein] + [E1 NEDD8-activating enzyme]-L-cysteine = AMP + diphosphate + [E1 NEDD8-activating enzyme]-S-[NEDD8 protein]-yl-L-cysteine.</text>
        <dbReference type="EC" id="6.2.1.64"/>
    </reaction>
</comment>
<evidence type="ECO:0000256" key="12">
    <source>
        <dbReference type="ARBA" id="ARBA00022679"/>
    </source>
</evidence>
<dbReference type="InterPro" id="IPR029035">
    <property type="entry name" value="DHS-like_NAD/FAD-binding_dom"/>
</dbReference>
<dbReference type="AlphaFoldDB" id="A0AAJ5Z4I0"/>
<dbReference type="InterPro" id="IPR030468">
    <property type="entry name" value="Uba3_N"/>
</dbReference>
<dbReference type="PANTHER" id="PTHR11703">
    <property type="entry name" value="DEOXYHYPUSINE SYNTHASE"/>
    <property type="match status" value="1"/>
</dbReference>
<protein>
    <recommendedName>
        <fullName evidence="10">NEDD8-activating enzyme E1 catalytic subunit</fullName>
        <ecNumber evidence="9">2.5.1.46</ecNumber>
        <ecNumber evidence="18">6.2.1.64</ecNumber>
    </recommendedName>
</protein>
<evidence type="ECO:0000313" key="22">
    <source>
        <dbReference type="EMBL" id="WFD14991.1"/>
    </source>
</evidence>
<keyword evidence="23" id="KW-1185">Reference proteome</keyword>
<dbReference type="Gene3D" id="3.10.20.260">
    <property type="entry name" value="NEDD8-activating enzyme E1, catalytic subunit"/>
    <property type="match status" value="1"/>
</dbReference>
<comment type="cofactor">
    <cofactor evidence="2">
        <name>NAD(+)</name>
        <dbReference type="ChEBI" id="CHEBI:57540"/>
    </cofactor>
</comment>
<dbReference type="PROSITE" id="PS00865">
    <property type="entry name" value="UBIQUITIN_ACTIVAT_2"/>
    <property type="match status" value="1"/>
</dbReference>
<keyword evidence="13" id="KW-0547">Nucleotide-binding</keyword>
<evidence type="ECO:0000256" key="14">
    <source>
        <dbReference type="ARBA" id="ARBA00022786"/>
    </source>
</evidence>
<dbReference type="CDD" id="cd01488">
    <property type="entry name" value="Uba3_RUB"/>
    <property type="match status" value="1"/>
</dbReference>
<evidence type="ECO:0000256" key="13">
    <source>
        <dbReference type="ARBA" id="ARBA00022741"/>
    </source>
</evidence>
<evidence type="ECO:0000256" key="19">
    <source>
        <dbReference type="ARBA" id="ARBA00024626"/>
    </source>
</evidence>
<dbReference type="InterPro" id="IPR037078">
    <property type="entry name" value="NEDD8-ac_enz1_catalyticsu_C"/>
</dbReference>
<accession>A0AAJ5Z4I0</accession>
<comment type="pathway">
    <text evidence="6">Protein modification; eIF5A hypusination.</text>
</comment>
<evidence type="ECO:0000256" key="7">
    <source>
        <dbReference type="ARBA" id="ARBA00006310"/>
    </source>
</evidence>
<keyword evidence="17" id="KW-0386">Hypusine biosynthesis</keyword>
<evidence type="ECO:0000256" key="1">
    <source>
        <dbReference type="ARBA" id="ARBA00000952"/>
    </source>
</evidence>
<dbReference type="GO" id="GO:0019781">
    <property type="term" value="F:NEDD8 activating enzyme activity"/>
    <property type="evidence" value="ECO:0007669"/>
    <property type="project" value="UniProtKB-EC"/>
</dbReference>
<dbReference type="InterPro" id="IPR023318">
    <property type="entry name" value="Ub_act_enz_dom_a_sf"/>
</dbReference>
<keyword evidence="16" id="KW-0520">NAD</keyword>
<evidence type="ECO:0000256" key="16">
    <source>
        <dbReference type="ARBA" id="ARBA00023027"/>
    </source>
</evidence>
<dbReference type="FunFam" id="1.10.10.520:FF:000001">
    <property type="entry name" value="NEDD8-activating enzyme E1 catalytic subunit"/>
    <property type="match status" value="1"/>
</dbReference>
<comment type="subcellular location">
    <subcellularLocation>
        <location evidence="4">Mitochondrion</location>
    </subcellularLocation>
</comment>
<dbReference type="EMBL" id="CP119917">
    <property type="protein sequence ID" value="WFD14991.1"/>
    <property type="molecule type" value="Genomic_DNA"/>
</dbReference>
<dbReference type="SUPFAM" id="SSF52467">
    <property type="entry name" value="DHS-like NAD/FAD-binding domain"/>
    <property type="match status" value="1"/>
</dbReference>
<dbReference type="Gene3D" id="3.40.50.720">
    <property type="entry name" value="NAD(P)-binding Rossmann-like Domain"/>
    <property type="match status" value="1"/>
</dbReference>
<evidence type="ECO:0000256" key="11">
    <source>
        <dbReference type="ARBA" id="ARBA00022598"/>
    </source>
</evidence>
<feature type="domain" description="THIF-type NAD/FAD binding fold" evidence="21">
    <location>
        <begin position="1"/>
        <end position="258"/>
    </location>
</feature>
<dbReference type="Gene3D" id="1.10.10.520">
    <property type="entry name" value="Ubiquitin activating enzymes (Uba3). Chain: B, domain 2"/>
    <property type="match status" value="1"/>
</dbReference>
<evidence type="ECO:0000256" key="9">
    <source>
        <dbReference type="ARBA" id="ARBA00012683"/>
    </source>
</evidence>
<dbReference type="GO" id="GO:0005524">
    <property type="term" value="F:ATP binding"/>
    <property type="evidence" value="ECO:0007669"/>
    <property type="project" value="UniProtKB-KW"/>
</dbReference>
<comment type="function">
    <text evidence="3">Catalyzes the NAD-dependent oxidative cleavage of spermidine and the subsequent transfer of the butylamine moiety of spermidine to the epsilon-amino group of a specific lysine residue of the eIF-5A precursor protein to form the intermediate deoxyhypusine residue.</text>
</comment>
<dbReference type="NCBIfam" id="TIGR00321">
    <property type="entry name" value="dhys"/>
    <property type="match status" value="1"/>
</dbReference>
<evidence type="ECO:0000256" key="15">
    <source>
        <dbReference type="ARBA" id="ARBA00022840"/>
    </source>
</evidence>
<evidence type="ECO:0000259" key="21">
    <source>
        <dbReference type="Pfam" id="PF00899"/>
    </source>
</evidence>
<evidence type="ECO:0000256" key="8">
    <source>
        <dbReference type="ARBA" id="ARBA00009892"/>
    </source>
</evidence>
<dbReference type="EC" id="6.2.1.64" evidence="18"/>